<gene>
    <name evidence="1" type="ORF">PCOR1329_LOCUS14383</name>
</gene>
<dbReference type="Gene3D" id="3.30.40.220">
    <property type="match status" value="1"/>
</dbReference>
<proteinExistence type="predicted"/>
<evidence type="ECO:0000313" key="1">
    <source>
        <dbReference type="EMBL" id="CAK0808990.1"/>
    </source>
</evidence>
<accession>A0ABN9QRZ5</accession>
<organism evidence="1 2">
    <name type="scientific">Prorocentrum cordatum</name>
    <dbReference type="NCBI Taxonomy" id="2364126"/>
    <lineage>
        <taxon>Eukaryota</taxon>
        <taxon>Sar</taxon>
        <taxon>Alveolata</taxon>
        <taxon>Dinophyceae</taxon>
        <taxon>Prorocentrales</taxon>
        <taxon>Prorocentraceae</taxon>
        <taxon>Prorocentrum</taxon>
    </lineage>
</organism>
<keyword evidence="2" id="KW-1185">Reference proteome</keyword>
<comment type="caution">
    <text evidence="1">The sequence shown here is derived from an EMBL/GenBank/DDBJ whole genome shotgun (WGS) entry which is preliminary data.</text>
</comment>
<dbReference type="EMBL" id="CAUYUJ010004299">
    <property type="protein sequence ID" value="CAK0808990.1"/>
    <property type="molecule type" value="Genomic_DNA"/>
</dbReference>
<protein>
    <submittedName>
        <fullName evidence="1">Uncharacterized protein</fullName>
    </submittedName>
</protein>
<dbReference type="Proteomes" id="UP001189429">
    <property type="component" value="Unassembled WGS sequence"/>
</dbReference>
<evidence type="ECO:0000313" key="2">
    <source>
        <dbReference type="Proteomes" id="UP001189429"/>
    </source>
</evidence>
<reference evidence="1" key="1">
    <citation type="submission" date="2023-10" db="EMBL/GenBank/DDBJ databases">
        <authorList>
            <person name="Chen Y."/>
            <person name="Shah S."/>
            <person name="Dougan E. K."/>
            <person name="Thang M."/>
            <person name="Chan C."/>
        </authorList>
    </citation>
    <scope>NUCLEOTIDE SEQUENCE [LARGE SCALE GENOMIC DNA]</scope>
</reference>
<name>A0ABN9QRZ5_9DINO</name>
<sequence length="162" mass="18779">MLLGQEGRCFYSGVLMECVVPNSHWRMSLERLDNNLGYSLDNCVLPAAEFNTSDFSKNKKGCYEVYGTAQWSRRKVAEVPFLRIRDVDANRLAEAVEEAHSSSLFPYFREAFCDQHGEYARRSDGPLSKTKVYKRSYTYQYRRTLRGTLSNMLSGARRRSKF</sequence>